<dbReference type="InParanoid" id="A0A078B8A5"/>
<keyword evidence="4" id="KW-0808">Transferase</keyword>
<keyword evidence="4" id="KW-0418">Kinase</keyword>
<feature type="domain" description="Protein kinase" evidence="3">
    <location>
        <begin position="6"/>
        <end position="235"/>
    </location>
</feature>
<dbReference type="EMBL" id="CCKQ01018451">
    <property type="protein sequence ID" value="CDW90421.1"/>
    <property type="molecule type" value="Genomic_DNA"/>
</dbReference>
<feature type="compositionally biased region" description="Basic residues" evidence="2">
    <location>
        <begin position="304"/>
        <end position="313"/>
    </location>
</feature>
<feature type="compositionally biased region" description="Polar residues" evidence="2">
    <location>
        <begin position="441"/>
        <end position="450"/>
    </location>
</feature>
<dbReference type="InterPro" id="IPR000719">
    <property type="entry name" value="Prot_kinase_dom"/>
</dbReference>
<feature type="region of interest" description="Disordered" evidence="2">
    <location>
        <begin position="276"/>
        <end position="349"/>
    </location>
</feature>
<proteinExistence type="predicted"/>
<evidence type="ECO:0000256" key="1">
    <source>
        <dbReference type="ARBA" id="ARBA00023860"/>
    </source>
</evidence>
<evidence type="ECO:0000256" key="2">
    <source>
        <dbReference type="SAM" id="MobiDB-lite"/>
    </source>
</evidence>
<dbReference type="InterPro" id="IPR050235">
    <property type="entry name" value="CK1_Ser-Thr_kinase"/>
</dbReference>
<keyword evidence="5" id="KW-1185">Reference proteome</keyword>
<dbReference type="OrthoDB" id="2687620at2759"/>
<dbReference type="SUPFAM" id="SSF56112">
    <property type="entry name" value="Protein kinase-like (PK-like)"/>
    <property type="match status" value="1"/>
</dbReference>
<protein>
    <recommendedName>
        <fullName evidence="1">Casein kinase I</fullName>
    </recommendedName>
</protein>
<evidence type="ECO:0000313" key="4">
    <source>
        <dbReference type="EMBL" id="CDW90421.1"/>
    </source>
</evidence>
<feature type="compositionally biased region" description="Basic and acidic residues" evidence="2">
    <location>
        <begin position="390"/>
        <end position="405"/>
    </location>
</feature>
<dbReference type="PANTHER" id="PTHR11909">
    <property type="entry name" value="CASEIN KINASE-RELATED"/>
    <property type="match status" value="1"/>
</dbReference>
<organism evidence="4 5">
    <name type="scientific">Stylonychia lemnae</name>
    <name type="common">Ciliate</name>
    <dbReference type="NCBI Taxonomy" id="5949"/>
    <lineage>
        <taxon>Eukaryota</taxon>
        <taxon>Sar</taxon>
        <taxon>Alveolata</taxon>
        <taxon>Ciliophora</taxon>
        <taxon>Intramacronucleata</taxon>
        <taxon>Spirotrichea</taxon>
        <taxon>Stichotrichia</taxon>
        <taxon>Sporadotrichida</taxon>
        <taxon>Oxytrichidae</taxon>
        <taxon>Stylonychinae</taxon>
        <taxon>Stylonychia</taxon>
    </lineage>
</organism>
<gene>
    <name evidence="4" type="primary">Contig11391.g12175</name>
    <name evidence="4" type="ORF">STYLEM_19564</name>
</gene>
<name>A0A078B8A5_STYLE</name>
<feature type="region of interest" description="Disordered" evidence="2">
    <location>
        <begin position="441"/>
        <end position="461"/>
    </location>
</feature>
<dbReference type="SMART" id="SM00220">
    <property type="entry name" value="S_TKc"/>
    <property type="match status" value="1"/>
</dbReference>
<feature type="region of interest" description="Disordered" evidence="2">
    <location>
        <begin position="390"/>
        <end position="416"/>
    </location>
</feature>
<sequence length="461" mass="53825">MIKEKYLVLNFCKGGAFGEVFFGKHIVKEYEVAIKFVRFYDGKIINQSDDKNIEAKRQYENEVEVMKAIKRMAGLRVNGYLSDKKLNYIIMPKYDLDLERLFVQYKRKFKMETVITIGLQVLERLEIMHSCGFKGTPYFASNNQLLKGKLGARDDIESLIYILIYFCQGYLPWARNVQVLGEEIQAQLEVQHVISCRDPDTLCTDLDPEFNAMLTYIQTVNLPIENRNTVQMDSVQIDFNEKNQPLVQMNKKIINHQSQKHNEQFLAQNEQLMPHVAKKKKRPSNFSLSPLKKINTGALNSKRSQTKKKKRGSSKQLQLQLVNQASMSEQNSNLENDPKRQYQQMQSEQQISLHNKNKNLQIPTTLQNQNLNNREINVINENFEKIKNEDFQKQRLNTDDSKSGDIMDQETEENSQMLSIPQSSVFNVNNLKHINLQNQTNREKIQSSQEDILKRYNSNKR</sequence>
<dbReference type="InterPro" id="IPR011009">
    <property type="entry name" value="Kinase-like_dom_sf"/>
</dbReference>
<dbReference type="Proteomes" id="UP000039865">
    <property type="component" value="Unassembled WGS sequence"/>
</dbReference>
<dbReference type="AlphaFoldDB" id="A0A078B8A5"/>
<accession>A0A078B8A5</accession>
<dbReference type="GO" id="GO:0005524">
    <property type="term" value="F:ATP binding"/>
    <property type="evidence" value="ECO:0007669"/>
    <property type="project" value="InterPro"/>
</dbReference>
<dbReference type="GO" id="GO:0004672">
    <property type="term" value="F:protein kinase activity"/>
    <property type="evidence" value="ECO:0007669"/>
    <property type="project" value="InterPro"/>
</dbReference>
<evidence type="ECO:0000313" key="5">
    <source>
        <dbReference type="Proteomes" id="UP000039865"/>
    </source>
</evidence>
<feature type="compositionally biased region" description="Polar residues" evidence="2">
    <location>
        <begin position="314"/>
        <end position="335"/>
    </location>
</feature>
<dbReference type="Gene3D" id="1.10.510.10">
    <property type="entry name" value="Transferase(Phosphotransferase) domain 1"/>
    <property type="match status" value="2"/>
</dbReference>
<reference evidence="4 5" key="1">
    <citation type="submission" date="2014-06" db="EMBL/GenBank/DDBJ databases">
        <authorList>
            <person name="Swart Estienne"/>
        </authorList>
    </citation>
    <scope>NUCLEOTIDE SEQUENCE [LARGE SCALE GENOMIC DNA]</scope>
    <source>
        <strain evidence="4 5">130c</strain>
    </source>
</reference>
<evidence type="ECO:0000259" key="3">
    <source>
        <dbReference type="SMART" id="SM00220"/>
    </source>
</evidence>